<dbReference type="Proteomes" id="UP001642409">
    <property type="component" value="Unassembled WGS sequence"/>
</dbReference>
<evidence type="ECO:0000313" key="5">
    <source>
        <dbReference type="Proteomes" id="UP001642409"/>
    </source>
</evidence>
<keyword evidence="5" id="KW-1185">Reference proteome</keyword>
<evidence type="ECO:0000313" key="2">
    <source>
        <dbReference type="EMBL" id="CAI9972147.1"/>
    </source>
</evidence>
<evidence type="ECO:0000313" key="3">
    <source>
        <dbReference type="EMBL" id="CAL6038242.1"/>
    </source>
</evidence>
<reference evidence="1" key="1">
    <citation type="submission" date="2023-06" db="EMBL/GenBank/DDBJ databases">
        <authorList>
            <person name="Kurt Z."/>
        </authorList>
    </citation>
    <scope>NUCLEOTIDE SEQUENCE</scope>
</reference>
<dbReference type="EMBL" id="CAXDID020000139">
    <property type="protein sequence ID" value="CAL6038242.1"/>
    <property type="molecule type" value="Genomic_DNA"/>
</dbReference>
<dbReference type="EMBL" id="CATOUU010000667">
    <property type="protein sequence ID" value="CAI9939786.1"/>
    <property type="molecule type" value="Genomic_DNA"/>
</dbReference>
<dbReference type="EMBL" id="CATOUU010001104">
    <property type="protein sequence ID" value="CAI9972147.1"/>
    <property type="molecule type" value="Genomic_DNA"/>
</dbReference>
<evidence type="ECO:0000313" key="4">
    <source>
        <dbReference type="EMBL" id="CAL6053658.1"/>
    </source>
</evidence>
<reference evidence="3 5" key="2">
    <citation type="submission" date="2024-07" db="EMBL/GenBank/DDBJ databases">
        <authorList>
            <person name="Akdeniz Z."/>
        </authorList>
    </citation>
    <scope>NUCLEOTIDE SEQUENCE [LARGE SCALE GENOMIC DNA]</scope>
</reference>
<sequence length="131" mass="15500">MINQMVKWVLTVKYTGVFEVMNFKINDVQKAIYYKNEWFAVQKEVIQVFSQEHVCQYQEEITRKNVNNVNVVVSEGISGQGREIVVYMDQQVVVEYTRSIITYFIIWQKNKQICAPYLAEKCIKNFSIVEI</sequence>
<evidence type="ECO:0000313" key="1">
    <source>
        <dbReference type="EMBL" id="CAI9939786.1"/>
    </source>
</evidence>
<proteinExistence type="predicted"/>
<accession>A0AA86PJZ9</accession>
<name>A0AA86PJZ9_9EUKA</name>
<gene>
    <name evidence="1" type="ORF">HINF_LOCUS27431</name>
    <name evidence="3" type="ORF">HINF_LOCUS37271</name>
    <name evidence="4" type="ORF">HINF_LOCUS45514</name>
    <name evidence="2" type="ORF">HINF_LOCUS59792</name>
</gene>
<dbReference type="AlphaFoldDB" id="A0AA86PJZ9"/>
<protein>
    <submittedName>
        <fullName evidence="3">Hypothetical_protein</fullName>
    </submittedName>
</protein>
<dbReference type="EMBL" id="CAXDID020000197">
    <property type="protein sequence ID" value="CAL6053658.1"/>
    <property type="molecule type" value="Genomic_DNA"/>
</dbReference>
<comment type="caution">
    <text evidence="1">The sequence shown here is derived from an EMBL/GenBank/DDBJ whole genome shotgun (WGS) entry which is preliminary data.</text>
</comment>
<organism evidence="1">
    <name type="scientific">Hexamita inflata</name>
    <dbReference type="NCBI Taxonomy" id="28002"/>
    <lineage>
        <taxon>Eukaryota</taxon>
        <taxon>Metamonada</taxon>
        <taxon>Diplomonadida</taxon>
        <taxon>Hexamitidae</taxon>
        <taxon>Hexamitinae</taxon>
        <taxon>Hexamita</taxon>
    </lineage>
</organism>